<dbReference type="PANTHER" id="PTHR43401:SF2">
    <property type="entry name" value="L-THREONINE 3-DEHYDROGENASE"/>
    <property type="match status" value="1"/>
</dbReference>
<dbReference type="InterPro" id="IPR050129">
    <property type="entry name" value="Zn_alcohol_dh"/>
</dbReference>
<dbReference type="CDD" id="cd08261">
    <property type="entry name" value="Zn_ADH7"/>
    <property type="match status" value="1"/>
</dbReference>
<dbReference type="Pfam" id="PF08240">
    <property type="entry name" value="ADH_N"/>
    <property type="match status" value="1"/>
</dbReference>
<feature type="domain" description="Alcohol dehydrogenase-like N-terminal" evidence="3">
    <location>
        <begin position="26"/>
        <end position="133"/>
    </location>
</feature>
<dbReference type="Gene3D" id="3.90.180.10">
    <property type="entry name" value="Medium-chain alcohol dehydrogenases, catalytic domain"/>
    <property type="match status" value="1"/>
</dbReference>
<proteinExistence type="predicted"/>
<dbReference type="InterPro" id="IPR013154">
    <property type="entry name" value="ADH-like_N"/>
</dbReference>
<name>A0A327WTU0_LARAB</name>
<dbReference type="Gene3D" id="3.40.50.720">
    <property type="entry name" value="NAD(P)-binding Rossmann-like Domain"/>
    <property type="match status" value="1"/>
</dbReference>
<evidence type="ECO:0000259" key="3">
    <source>
        <dbReference type="Pfam" id="PF08240"/>
    </source>
</evidence>
<keyword evidence="1" id="KW-0560">Oxidoreductase</keyword>
<dbReference type="EMBL" id="QLMC01000004">
    <property type="protein sequence ID" value="RAJ95527.1"/>
    <property type="molecule type" value="Genomic_DNA"/>
</dbReference>
<dbReference type="InterPro" id="IPR011032">
    <property type="entry name" value="GroES-like_sf"/>
</dbReference>
<dbReference type="SUPFAM" id="SSF50129">
    <property type="entry name" value="GroES-like"/>
    <property type="match status" value="1"/>
</dbReference>
<comment type="caution">
    <text evidence="4">The sequence shown here is derived from an EMBL/GenBank/DDBJ whole genome shotgun (WGS) entry which is preliminary data.</text>
</comment>
<protein>
    <submittedName>
        <fullName evidence="4">Threonine dehydrogenase-like Zn-dependent dehydrogenase</fullName>
    </submittedName>
</protein>
<dbReference type="SUPFAM" id="SSF51735">
    <property type="entry name" value="NAD(P)-binding Rossmann-fold domains"/>
    <property type="match status" value="1"/>
</dbReference>
<accession>A0A327WTU0</accession>
<dbReference type="RefSeq" id="WP_111629334.1">
    <property type="nucleotide sequence ID" value="NZ_QLMC01000004.1"/>
</dbReference>
<feature type="domain" description="Alcohol dehydrogenase-like C-terminal" evidence="2">
    <location>
        <begin position="175"/>
        <end position="299"/>
    </location>
</feature>
<sequence>MNKQRALVLVEPGKTEVREIDIPSLKPDEALLEVNMVGFCGGDLNGFRGLFELQEYPNVLGHEVGATIREVGNEVPDAFKPGMRVTLNPYLNCGHCVSCRKGRPNACQDNKTMGVRRPGAMTKFISVPWQKLHSSSRLTVRELALVEPLTVGFHAAARGRVAAGEKVAVIGCGIVGMGAIAASVNRGAEVIAVDIDDAKMRIAKLAGAAHAINTTKVDLHEALMEITDGDGPDVIIEAVGNPATYRAAVEEVAYTGRVVYIGYAKKPVDYSTGTFVRKEIEILGSRNCLGDFPDVISYLESGRFPVDAVVSRVVSLDEAGMALAEWSENPGPITKIMVDFDNSVTQ</sequence>
<gene>
    <name evidence="4" type="ORF">LX87_03274</name>
</gene>
<evidence type="ECO:0000313" key="4">
    <source>
        <dbReference type="EMBL" id="RAJ95527.1"/>
    </source>
</evidence>
<dbReference type="AlphaFoldDB" id="A0A327WTU0"/>
<dbReference type="GO" id="GO:0016491">
    <property type="term" value="F:oxidoreductase activity"/>
    <property type="evidence" value="ECO:0007669"/>
    <property type="project" value="UniProtKB-KW"/>
</dbReference>
<dbReference type="InterPro" id="IPR013149">
    <property type="entry name" value="ADH-like_C"/>
</dbReference>
<dbReference type="OrthoDB" id="9787435at2"/>
<keyword evidence="5" id="KW-1185">Reference proteome</keyword>
<evidence type="ECO:0000313" key="5">
    <source>
        <dbReference type="Proteomes" id="UP000248790"/>
    </source>
</evidence>
<dbReference type="Proteomes" id="UP000248790">
    <property type="component" value="Unassembled WGS sequence"/>
</dbReference>
<reference evidence="4 5" key="1">
    <citation type="submission" date="2018-06" db="EMBL/GenBank/DDBJ databases">
        <title>Genomic Encyclopedia of Archaeal and Bacterial Type Strains, Phase II (KMG-II): from individual species to whole genera.</title>
        <authorList>
            <person name="Goeker M."/>
        </authorList>
    </citation>
    <scope>NUCLEOTIDE SEQUENCE [LARGE SCALE GENOMIC DNA]</scope>
    <source>
        <strain evidence="4 5">DSM 21851</strain>
    </source>
</reference>
<dbReference type="InterPro" id="IPR036291">
    <property type="entry name" value="NAD(P)-bd_dom_sf"/>
</dbReference>
<evidence type="ECO:0000259" key="2">
    <source>
        <dbReference type="Pfam" id="PF00107"/>
    </source>
</evidence>
<dbReference type="PANTHER" id="PTHR43401">
    <property type="entry name" value="L-THREONINE 3-DEHYDROGENASE"/>
    <property type="match status" value="1"/>
</dbReference>
<evidence type="ECO:0000256" key="1">
    <source>
        <dbReference type="ARBA" id="ARBA00023002"/>
    </source>
</evidence>
<organism evidence="4 5">
    <name type="scientific">Larkinella arboricola</name>
    <dbReference type="NCBI Taxonomy" id="643671"/>
    <lineage>
        <taxon>Bacteria</taxon>
        <taxon>Pseudomonadati</taxon>
        <taxon>Bacteroidota</taxon>
        <taxon>Cytophagia</taxon>
        <taxon>Cytophagales</taxon>
        <taxon>Spirosomataceae</taxon>
        <taxon>Larkinella</taxon>
    </lineage>
</organism>
<dbReference type="Pfam" id="PF00107">
    <property type="entry name" value="ADH_zinc_N"/>
    <property type="match status" value="1"/>
</dbReference>